<proteinExistence type="predicted"/>
<dbReference type="AlphaFoldDB" id="A0A7R9E176"/>
<accession>A0A7R9E176</accession>
<feature type="region of interest" description="Disordered" evidence="1">
    <location>
        <begin position="222"/>
        <end position="247"/>
    </location>
</feature>
<sequence>MAELPTKPYLKVLSGSNNGLCLAHPTLIQLKLLALGFRWLVFLEPHMKEVPVEAGTQVNHITCFCSAFTSPEWPQKPPQVKKSFEELLKAPSADREAITIHLLNSMISMVMICLLRSPSVVQSPDGSQSASASTDDGFTVVLRRKNNSANYNMCEDSPAQRSHVRKLLTENDFTMINIGDIWPSDCLIVPYYGKLLPEQIIFEESPCVSALVKAAVASDLGSQEDSTRTPLVTIDGGLEDTSQPSSK</sequence>
<evidence type="ECO:0000256" key="1">
    <source>
        <dbReference type="SAM" id="MobiDB-lite"/>
    </source>
</evidence>
<name>A0A7R9E176_9NEOP</name>
<protein>
    <submittedName>
        <fullName evidence="2">Uncharacterized protein</fullName>
    </submittedName>
</protein>
<organism evidence="2">
    <name type="scientific">Timema monikensis</name>
    <dbReference type="NCBI Taxonomy" id="170555"/>
    <lineage>
        <taxon>Eukaryota</taxon>
        <taxon>Metazoa</taxon>
        <taxon>Ecdysozoa</taxon>
        <taxon>Arthropoda</taxon>
        <taxon>Hexapoda</taxon>
        <taxon>Insecta</taxon>
        <taxon>Pterygota</taxon>
        <taxon>Neoptera</taxon>
        <taxon>Polyneoptera</taxon>
        <taxon>Phasmatodea</taxon>
        <taxon>Timematodea</taxon>
        <taxon>Timematoidea</taxon>
        <taxon>Timematidae</taxon>
        <taxon>Timema</taxon>
    </lineage>
</organism>
<gene>
    <name evidence="2" type="ORF">TMSB3V08_LOCUS2468</name>
</gene>
<dbReference type="EMBL" id="OB792985">
    <property type="protein sequence ID" value="CAD7425561.1"/>
    <property type="molecule type" value="Genomic_DNA"/>
</dbReference>
<reference evidence="2" key="1">
    <citation type="submission" date="2020-11" db="EMBL/GenBank/DDBJ databases">
        <authorList>
            <person name="Tran Van P."/>
        </authorList>
    </citation>
    <scope>NUCLEOTIDE SEQUENCE</scope>
</reference>
<evidence type="ECO:0000313" key="2">
    <source>
        <dbReference type="EMBL" id="CAD7425561.1"/>
    </source>
</evidence>